<evidence type="ECO:0000313" key="3">
    <source>
        <dbReference type="Proteomes" id="UP001172102"/>
    </source>
</evidence>
<proteinExistence type="predicted"/>
<sequence>MDLPSFQRNNTRETLSFVPTCNLGFGSSVWAVCYFSCLWSYCCNGHSLGGIGHVLFHGKRRKKFWFFAAFGLSDRLPDTARGRWIGEPFSDSLNIDAVGASSLAVVRRALELEQRRCACRLFTCTPHAGIPGTTRKGPEGVRKHKAGWGTPTQAHSSHTDETVSPPGRCVCAWVASPHALQLSLLTLTPILGILLPDMDPRRQCSQTTTERNF</sequence>
<gene>
    <name evidence="2" type="ORF">B0H67DRAFT_361908</name>
</gene>
<dbReference type="EMBL" id="JAUKUA010000007">
    <property type="protein sequence ID" value="KAK0704827.1"/>
    <property type="molecule type" value="Genomic_DNA"/>
</dbReference>
<dbReference type="Proteomes" id="UP001172102">
    <property type="component" value="Unassembled WGS sequence"/>
</dbReference>
<reference evidence="2" key="1">
    <citation type="submission" date="2023-06" db="EMBL/GenBank/DDBJ databases">
        <title>Genome-scale phylogeny and comparative genomics of the fungal order Sordariales.</title>
        <authorList>
            <consortium name="Lawrence Berkeley National Laboratory"/>
            <person name="Hensen N."/>
            <person name="Bonometti L."/>
            <person name="Westerberg I."/>
            <person name="Brannstrom I.O."/>
            <person name="Guillou S."/>
            <person name="Cros-Aarteil S."/>
            <person name="Calhoun S."/>
            <person name="Haridas S."/>
            <person name="Kuo A."/>
            <person name="Mondo S."/>
            <person name="Pangilinan J."/>
            <person name="Riley R."/>
            <person name="Labutti K."/>
            <person name="Andreopoulos B."/>
            <person name="Lipzen A."/>
            <person name="Chen C."/>
            <person name="Yanf M."/>
            <person name="Daum C."/>
            <person name="Ng V."/>
            <person name="Clum A."/>
            <person name="Steindorff A."/>
            <person name="Ohm R."/>
            <person name="Martin F."/>
            <person name="Silar P."/>
            <person name="Natvig D."/>
            <person name="Lalanne C."/>
            <person name="Gautier V."/>
            <person name="Ament-Velasquez S.L."/>
            <person name="Kruys A."/>
            <person name="Hutchinson M.I."/>
            <person name="Powell A.J."/>
            <person name="Barry K."/>
            <person name="Miller A.N."/>
            <person name="Grigoriev I.V."/>
            <person name="Debuchy R."/>
            <person name="Gladieux P."/>
            <person name="Thoren M.H."/>
            <person name="Johannesson H."/>
        </authorList>
    </citation>
    <scope>NUCLEOTIDE SEQUENCE</scope>
    <source>
        <strain evidence="2">SMH4607-1</strain>
    </source>
</reference>
<organism evidence="2 3">
    <name type="scientific">Lasiosphaeris hirsuta</name>
    <dbReference type="NCBI Taxonomy" id="260670"/>
    <lineage>
        <taxon>Eukaryota</taxon>
        <taxon>Fungi</taxon>
        <taxon>Dikarya</taxon>
        <taxon>Ascomycota</taxon>
        <taxon>Pezizomycotina</taxon>
        <taxon>Sordariomycetes</taxon>
        <taxon>Sordariomycetidae</taxon>
        <taxon>Sordariales</taxon>
        <taxon>Lasiosphaeriaceae</taxon>
        <taxon>Lasiosphaeris</taxon>
    </lineage>
</organism>
<dbReference type="AlphaFoldDB" id="A0AA40DL59"/>
<accession>A0AA40DL59</accession>
<evidence type="ECO:0000313" key="2">
    <source>
        <dbReference type="EMBL" id="KAK0704827.1"/>
    </source>
</evidence>
<keyword evidence="3" id="KW-1185">Reference proteome</keyword>
<name>A0AA40DL59_9PEZI</name>
<evidence type="ECO:0000256" key="1">
    <source>
        <dbReference type="SAM" id="MobiDB-lite"/>
    </source>
</evidence>
<feature type="region of interest" description="Disordered" evidence="1">
    <location>
        <begin position="133"/>
        <end position="162"/>
    </location>
</feature>
<comment type="caution">
    <text evidence="2">The sequence shown here is derived from an EMBL/GenBank/DDBJ whole genome shotgun (WGS) entry which is preliminary data.</text>
</comment>
<protein>
    <submittedName>
        <fullName evidence="2">Uncharacterized protein</fullName>
    </submittedName>
</protein>